<dbReference type="InterPro" id="IPR003661">
    <property type="entry name" value="HisK_dim/P_dom"/>
</dbReference>
<evidence type="ECO:0000256" key="8">
    <source>
        <dbReference type="ARBA" id="ARBA00022741"/>
    </source>
</evidence>
<dbReference type="CDD" id="cd17546">
    <property type="entry name" value="REC_hyHK_CKI1_RcsC-like"/>
    <property type="match status" value="1"/>
</dbReference>
<dbReference type="Pfam" id="PF00512">
    <property type="entry name" value="HisKA"/>
    <property type="match status" value="1"/>
</dbReference>
<dbReference type="GO" id="GO:0000155">
    <property type="term" value="F:phosphorelay sensor kinase activity"/>
    <property type="evidence" value="ECO:0007669"/>
    <property type="project" value="InterPro"/>
</dbReference>
<organism evidence="23">
    <name type="scientific">Coralloluteibacterium stylophorae</name>
    <dbReference type="NCBI Taxonomy" id="1776034"/>
    <lineage>
        <taxon>Bacteria</taxon>
        <taxon>Pseudomonadati</taxon>
        <taxon>Pseudomonadota</taxon>
        <taxon>Gammaproteobacteria</taxon>
        <taxon>Lysobacterales</taxon>
        <taxon>Lysobacteraceae</taxon>
        <taxon>Coralloluteibacterium</taxon>
    </lineage>
</organism>
<keyword evidence="7" id="KW-0812">Transmembrane</keyword>
<dbReference type="PANTHER" id="PTHR45339">
    <property type="entry name" value="HYBRID SIGNAL TRANSDUCTION HISTIDINE KINASE J"/>
    <property type="match status" value="1"/>
</dbReference>
<comment type="subunit">
    <text evidence="15">At low DSF concentrations, interacts with RpfF.</text>
</comment>
<dbReference type="PRINTS" id="PR00344">
    <property type="entry name" value="BCTRLSENSOR"/>
</dbReference>
<dbReference type="SUPFAM" id="SSF52172">
    <property type="entry name" value="CheY-like"/>
    <property type="match status" value="1"/>
</dbReference>
<dbReference type="GO" id="GO:0005524">
    <property type="term" value="F:ATP binding"/>
    <property type="evidence" value="ECO:0007669"/>
    <property type="project" value="UniProtKB-KW"/>
</dbReference>
<dbReference type="SMART" id="SM00073">
    <property type="entry name" value="HPT"/>
    <property type="match status" value="1"/>
</dbReference>
<evidence type="ECO:0000256" key="6">
    <source>
        <dbReference type="ARBA" id="ARBA00022679"/>
    </source>
</evidence>
<evidence type="ECO:0000256" key="18">
    <source>
        <dbReference type="PROSITE-ProRule" id="PRU00169"/>
    </source>
</evidence>
<feature type="modified residue" description="4-aspartylphosphate" evidence="18">
    <location>
        <position position="547"/>
    </location>
</feature>
<keyword evidence="10" id="KW-0067">ATP-binding</keyword>
<feature type="modified residue" description="Phosphohistidine" evidence="17">
    <location>
        <position position="700"/>
    </location>
</feature>
<dbReference type="EC" id="2.7.13.3" evidence="3"/>
<proteinExistence type="predicted"/>
<evidence type="ECO:0000256" key="11">
    <source>
        <dbReference type="ARBA" id="ARBA00022989"/>
    </source>
</evidence>
<keyword evidence="8" id="KW-0547">Nucleotide-binding</keyword>
<dbReference type="InterPro" id="IPR011006">
    <property type="entry name" value="CheY-like_superfamily"/>
</dbReference>
<evidence type="ECO:0000259" key="21">
    <source>
        <dbReference type="PROSITE" id="PS50110"/>
    </source>
</evidence>
<comment type="catalytic activity">
    <reaction evidence="1">
        <text>ATP + protein L-histidine = ADP + protein N-phospho-L-histidine.</text>
        <dbReference type="EC" id="2.7.13.3"/>
    </reaction>
</comment>
<reference evidence="23" key="1">
    <citation type="submission" date="2021-04" db="EMBL/GenBank/DDBJ databases">
        <authorList>
            <person name="Karlyshev A.V."/>
        </authorList>
    </citation>
    <scope>NUCLEOTIDE SEQUENCE</scope>
    <source>
        <strain evidence="23">LMG 29479</strain>
    </source>
</reference>
<gene>
    <name evidence="23" type="ORF">KB893_03335</name>
</gene>
<dbReference type="InterPro" id="IPR001789">
    <property type="entry name" value="Sig_transdc_resp-reg_receiver"/>
</dbReference>
<dbReference type="InterPro" id="IPR003594">
    <property type="entry name" value="HATPase_dom"/>
</dbReference>
<evidence type="ECO:0000256" key="15">
    <source>
        <dbReference type="ARBA" id="ARBA00064003"/>
    </source>
</evidence>
<evidence type="ECO:0000256" key="3">
    <source>
        <dbReference type="ARBA" id="ARBA00012438"/>
    </source>
</evidence>
<dbReference type="PROSITE" id="PS50894">
    <property type="entry name" value="HPT"/>
    <property type="match status" value="1"/>
</dbReference>
<dbReference type="Gene3D" id="1.10.287.130">
    <property type="match status" value="1"/>
</dbReference>
<dbReference type="PROSITE" id="PS50109">
    <property type="entry name" value="HIS_KIN"/>
    <property type="match status" value="1"/>
</dbReference>
<dbReference type="SMART" id="SM00448">
    <property type="entry name" value="REC"/>
    <property type="match status" value="1"/>
</dbReference>
<dbReference type="PROSITE" id="PS50110">
    <property type="entry name" value="RESPONSE_REGULATORY"/>
    <property type="match status" value="1"/>
</dbReference>
<dbReference type="SMART" id="SM00387">
    <property type="entry name" value="HATPase_c"/>
    <property type="match status" value="1"/>
</dbReference>
<dbReference type="InterPro" id="IPR036641">
    <property type="entry name" value="HPT_dom_sf"/>
</dbReference>
<evidence type="ECO:0000313" key="23">
    <source>
        <dbReference type="EMBL" id="MBR0561560.1"/>
    </source>
</evidence>
<keyword evidence="11" id="KW-1133">Transmembrane helix</keyword>
<evidence type="ECO:0000256" key="16">
    <source>
        <dbReference type="ARBA" id="ARBA00068150"/>
    </source>
</evidence>
<dbReference type="FunFam" id="1.10.287.130:FF:000002">
    <property type="entry name" value="Two-component osmosensing histidine kinase"/>
    <property type="match status" value="1"/>
</dbReference>
<dbReference type="SUPFAM" id="SSF47384">
    <property type="entry name" value="Homodimeric domain of signal transducing histidine kinase"/>
    <property type="match status" value="1"/>
</dbReference>
<evidence type="ECO:0000256" key="1">
    <source>
        <dbReference type="ARBA" id="ARBA00000085"/>
    </source>
</evidence>
<dbReference type="Pfam" id="PF01627">
    <property type="entry name" value="Hpt"/>
    <property type="match status" value="1"/>
</dbReference>
<dbReference type="PANTHER" id="PTHR45339:SF1">
    <property type="entry name" value="HYBRID SIGNAL TRANSDUCTION HISTIDINE KINASE J"/>
    <property type="match status" value="1"/>
</dbReference>
<dbReference type="AlphaFoldDB" id="A0A8J8AX16"/>
<evidence type="ECO:0000256" key="10">
    <source>
        <dbReference type="ARBA" id="ARBA00022840"/>
    </source>
</evidence>
<comment type="subcellular location">
    <subcellularLocation>
        <location evidence="2">Cell inner membrane</location>
        <topology evidence="2">Multi-pass membrane protein</topology>
    </subcellularLocation>
</comment>
<dbReference type="Gene3D" id="3.40.50.2300">
    <property type="match status" value="1"/>
</dbReference>
<feature type="domain" description="HPt" evidence="22">
    <location>
        <begin position="661"/>
        <end position="754"/>
    </location>
</feature>
<keyword evidence="14" id="KW-0472">Membrane</keyword>
<dbReference type="FunFam" id="3.30.565.10:FF:000010">
    <property type="entry name" value="Sensor histidine kinase RcsC"/>
    <property type="match status" value="1"/>
</dbReference>
<protein>
    <recommendedName>
        <fullName evidence="16">Sensory/regulatory protein RpfC</fullName>
        <ecNumber evidence="3">2.7.13.3</ecNumber>
    </recommendedName>
</protein>
<evidence type="ECO:0000256" key="2">
    <source>
        <dbReference type="ARBA" id="ARBA00004429"/>
    </source>
</evidence>
<evidence type="ECO:0000256" key="13">
    <source>
        <dbReference type="ARBA" id="ARBA00023026"/>
    </source>
</evidence>
<feature type="domain" description="Response regulatory" evidence="21">
    <location>
        <begin position="498"/>
        <end position="615"/>
    </location>
</feature>
<dbReference type="Pfam" id="PF00072">
    <property type="entry name" value="Response_reg"/>
    <property type="match status" value="1"/>
</dbReference>
<dbReference type="InterPro" id="IPR008207">
    <property type="entry name" value="Sig_transdc_His_kin_Hpt_dom"/>
</dbReference>
<dbReference type="SMART" id="SM00388">
    <property type="entry name" value="HisKA"/>
    <property type="match status" value="1"/>
</dbReference>
<dbReference type="Gene3D" id="1.20.120.160">
    <property type="entry name" value="HPT domain"/>
    <property type="match status" value="1"/>
</dbReference>
<keyword evidence="12" id="KW-0902">Two-component regulatory system</keyword>
<dbReference type="Gene3D" id="3.30.565.10">
    <property type="entry name" value="Histidine kinase-like ATPase, C-terminal domain"/>
    <property type="match status" value="1"/>
</dbReference>
<keyword evidence="5 18" id="KW-0597">Phosphoprotein</keyword>
<dbReference type="SUPFAM" id="SSF47226">
    <property type="entry name" value="Histidine-containing phosphotransfer domain, HPT domain"/>
    <property type="match status" value="1"/>
</dbReference>
<evidence type="ECO:0000256" key="4">
    <source>
        <dbReference type="ARBA" id="ARBA00022475"/>
    </source>
</evidence>
<dbReference type="CDD" id="cd16922">
    <property type="entry name" value="HATPase_EvgS-ArcB-TorS-like"/>
    <property type="match status" value="1"/>
</dbReference>
<evidence type="ECO:0000256" key="19">
    <source>
        <dbReference type="SAM" id="MobiDB-lite"/>
    </source>
</evidence>
<keyword evidence="13" id="KW-0843">Virulence</keyword>
<keyword evidence="6" id="KW-0808">Transferase</keyword>
<dbReference type="InterPro" id="IPR036097">
    <property type="entry name" value="HisK_dim/P_sf"/>
</dbReference>
<dbReference type="InterPro" id="IPR004358">
    <property type="entry name" value="Sig_transdc_His_kin-like_C"/>
</dbReference>
<dbReference type="Pfam" id="PF02518">
    <property type="entry name" value="HATPase_c"/>
    <property type="match status" value="1"/>
</dbReference>
<dbReference type="EMBL" id="JAGQFT010000013">
    <property type="protein sequence ID" value="MBR0561560.1"/>
    <property type="molecule type" value="Genomic_DNA"/>
</dbReference>
<evidence type="ECO:0000259" key="20">
    <source>
        <dbReference type="PROSITE" id="PS50109"/>
    </source>
</evidence>
<feature type="region of interest" description="Disordered" evidence="19">
    <location>
        <begin position="389"/>
        <end position="420"/>
    </location>
</feature>
<dbReference type="InterPro" id="IPR005467">
    <property type="entry name" value="His_kinase_dom"/>
</dbReference>
<dbReference type="SUPFAM" id="SSF55874">
    <property type="entry name" value="ATPase domain of HSP90 chaperone/DNA topoisomerase II/histidine kinase"/>
    <property type="match status" value="1"/>
</dbReference>
<accession>A0A8J8AX16</accession>
<evidence type="ECO:0000256" key="5">
    <source>
        <dbReference type="ARBA" id="ARBA00022553"/>
    </source>
</evidence>
<feature type="region of interest" description="Disordered" evidence="19">
    <location>
        <begin position="444"/>
        <end position="490"/>
    </location>
</feature>
<evidence type="ECO:0000256" key="7">
    <source>
        <dbReference type="ARBA" id="ARBA00022692"/>
    </source>
</evidence>
<sequence length="758" mass="82735">MHHRRLEHELTEAKLAAEAATMAKSEFLATMSHEIRTPLNGIVPMLDLLLDARMPPDQQEILRTAYTSAQQLLRIVDDILDYSKLEANKLELESTGFNLRELLDSVLRLMHKTAEGKGLKLELRLDPSVRLPVRGDQVRLRQVLTNLLSNAVKFTDRGGVTVSVSRLGETAQAHELRFEVRDTGIGIRRERVAELFQAFAQADASTTRLYGGTGLGLAISKRIIEMLGGSIGVESEPGRGSTFWFQVPLLKAPGDIEGVVRTELAGSRLLLITSDPLLQRRLSLAVPNWGVTATHVETTQEALDRLRSAVSRGPRWRYQVVLADLAGMRNTALALHRNLQRTPAFENLAVVWLRGDEAPPQELLQSSALMLSRTLSDGEIRTQVARFLSGAADQDAGTPAPPPTPAERHAPDPALPFEQELPARPPREFDAEMASLLEAITAQSRSDGAEPGTPLAVTTDAFAPDPSDYAQTAESVDTSRLDAPPRGPLGRPSRLAGRVLLVEDNPVNLMVAQRLLTLVGLSCDAAENGEQALQRMGAERYDLVLMDCQMPVLDGYEATRRWREMESGGQRLPIVAMTANAMAGDRQRCLDAGMDDYLAKPVTRAQLEETLGRWLDTRPEPEQGVVATTTDGTAQTALAVASIAAPVVDRDIMVELREVMGDPGYLQLVRVFLEDAPRHIERLRTAAARGDQAALVAPAHTLKSASANLGAMAVSAISKRIEQGARDQSLSRPVALVSLLETEFGRAEAELRQELKLA</sequence>
<evidence type="ECO:0000259" key="22">
    <source>
        <dbReference type="PROSITE" id="PS50894"/>
    </source>
</evidence>
<feature type="domain" description="Histidine kinase" evidence="20">
    <location>
        <begin position="30"/>
        <end position="251"/>
    </location>
</feature>
<keyword evidence="4" id="KW-1003">Cell membrane</keyword>
<name>A0A8J8AX16_9GAMM</name>
<evidence type="ECO:0000256" key="14">
    <source>
        <dbReference type="ARBA" id="ARBA00023136"/>
    </source>
</evidence>
<dbReference type="GO" id="GO:0005886">
    <property type="term" value="C:plasma membrane"/>
    <property type="evidence" value="ECO:0007669"/>
    <property type="project" value="UniProtKB-SubCell"/>
</dbReference>
<dbReference type="CDD" id="cd00082">
    <property type="entry name" value="HisKA"/>
    <property type="match status" value="1"/>
</dbReference>
<comment type="caution">
    <text evidence="23">The sequence shown here is derived from an EMBL/GenBank/DDBJ whole genome shotgun (WGS) entry which is preliminary data.</text>
</comment>
<keyword evidence="9" id="KW-0418">Kinase</keyword>
<evidence type="ECO:0000256" key="12">
    <source>
        <dbReference type="ARBA" id="ARBA00023012"/>
    </source>
</evidence>
<dbReference type="InterPro" id="IPR036890">
    <property type="entry name" value="HATPase_C_sf"/>
</dbReference>
<feature type="compositionally biased region" description="Polar residues" evidence="19">
    <location>
        <begin position="469"/>
        <end position="478"/>
    </location>
</feature>
<evidence type="ECO:0000256" key="17">
    <source>
        <dbReference type="PROSITE-ProRule" id="PRU00110"/>
    </source>
</evidence>
<evidence type="ECO:0000256" key="9">
    <source>
        <dbReference type="ARBA" id="ARBA00022777"/>
    </source>
</evidence>